<dbReference type="InterPro" id="IPR006631">
    <property type="entry name" value="DM4_12"/>
</dbReference>
<reference evidence="2" key="1">
    <citation type="submission" date="2020-05" db="UniProtKB">
        <authorList>
            <consortium name="EnsemblMetazoa"/>
        </authorList>
    </citation>
    <scope>IDENTIFICATION</scope>
    <source>
        <strain evidence="2">SANGQUA</strain>
    </source>
</reference>
<feature type="transmembrane region" description="Helical" evidence="1">
    <location>
        <begin position="175"/>
        <end position="199"/>
    </location>
</feature>
<organism evidence="2 3">
    <name type="scientific">Anopheles quadriannulatus</name>
    <name type="common">Mosquito</name>
    <dbReference type="NCBI Taxonomy" id="34691"/>
    <lineage>
        <taxon>Eukaryota</taxon>
        <taxon>Metazoa</taxon>
        <taxon>Ecdysozoa</taxon>
        <taxon>Arthropoda</taxon>
        <taxon>Hexapoda</taxon>
        <taxon>Insecta</taxon>
        <taxon>Pterygota</taxon>
        <taxon>Neoptera</taxon>
        <taxon>Endopterygota</taxon>
        <taxon>Diptera</taxon>
        <taxon>Nematocera</taxon>
        <taxon>Culicoidea</taxon>
        <taxon>Culicidae</taxon>
        <taxon>Anophelinae</taxon>
        <taxon>Anopheles</taxon>
    </lineage>
</organism>
<evidence type="ECO:0000313" key="3">
    <source>
        <dbReference type="Proteomes" id="UP000076407"/>
    </source>
</evidence>
<keyword evidence="1" id="KW-0472">Membrane</keyword>
<dbReference type="PANTHER" id="PTHR21398">
    <property type="entry name" value="AGAP007094-PA"/>
    <property type="match status" value="1"/>
</dbReference>
<dbReference type="SMART" id="SM00718">
    <property type="entry name" value="DM4_12"/>
    <property type="match status" value="2"/>
</dbReference>
<keyword evidence="1" id="KW-0812">Transmembrane</keyword>
<sequence length="405" mass="45822">MERQERAALVFPRGSSMGYLLAIAIPLLVPGRNIYLSHNFEANYGVPSNETQYFLWYQRFKDSGFNITKAIATNRRRRSTATQQPGLSRSYFYDQLEERMELYGFNATGCMERLICEMSELPLHEHNGVFGDVLSVIFRPSSSVREPLPVSYYEAESRGTIEGCHRYRAFCRTDLLGLVSTVLMITLYRWLVMLAVLSIALSDGAAPEHDVVKSRQKRIVFPLNAAIGIIFAIAVPLGIPSRNIFMSYNFEGNYNSPQDANVFTEGFGNYIKGIVEPLTAPSVPVEQYGIRKRSAQEKVTRPKITPQVTRRQMYKMLQKQLQGQHYHGKKCLKRMICEAALHPFSEANGVVGDIMQILLSPSTSMDELLPKEYLIAEVAGQNGSCDEYRQDCPKDPLEIVSVLFE</sequence>
<dbReference type="STRING" id="34691.A0A1Y9J095"/>
<accession>A0A1Y9J095</accession>
<dbReference type="Proteomes" id="UP000076407">
    <property type="component" value="Unassembled WGS sequence"/>
</dbReference>
<keyword evidence="1" id="KW-1133">Transmembrane helix</keyword>
<protein>
    <submittedName>
        <fullName evidence="2">Uncharacterized protein</fullName>
    </submittedName>
</protein>
<dbReference type="PANTHER" id="PTHR21398:SF22">
    <property type="entry name" value="IP12060P-RELATED"/>
    <property type="match status" value="1"/>
</dbReference>
<evidence type="ECO:0000256" key="1">
    <source>
        <dbReference type="SAM" id="Phobius"/>
    </source>
</evidence>
<keyword evidence="3" id="KW-1185">Reference proteome</keyword>
<dbReference type="VEuPathDB" id="VectorBase:AQUA016406"/>
<feature type="transmembrane region" description="Helical" evidence="1">
    <location>
        <begin position="219"/>
        <end position="239"/>
    </location>
</feature>
<name>A0A1Y9J095_ANOQN</name>
<evidence type="ECO:0000313" key="2">
    <source>
        <dbReference type="EnsemblMetazoa" id="AQUA016406-PA"/>
    </source>
</evidence>
<dbReference type="AlphaFoldDB" id="A0A1Y9J095"/>
<dbReference type="EnsemblMetazoa" id="AQUA016406-RA">
    <property type="protein sequence ID" value="AQUA016406-PA"/>
    <property type="gene ID" value="AQUA016406"/>
</dbReference>
<proteinExistence type="predicted"/>
<dbReference type="Pfam" id="PF07841">
    <property type="entry name" value="DM4_12"/>
    <property type="match status" value="2"/>
</dbReference>